<feature type="domain" description="Macroglobulin" evidence="5">
    <location>
        <begin position="129"/>
        <end position="216"/>
    </location>
</feature>
<dbReference type="InterPro" id="IPR050473">
    <property type="entry name" value="A2M/Complement_sys"/>
</dbReference>
<reference evidence="7" key="1">
    <citation type="submission" date="2023-01" db="EMBL/GenBank/DDBJ databases">
        <title>Genome assembly of the deep-sea coral Lophelia pertusa.</title>
        <authorList>
            <person name="Herrera S."/>
            <person name="Cordes E."/>
        </authorList>
    </citation>
    <scope>NUCLEOTIDE SEQUENCE</scope>
    <source>
        <strain evidence="7">USNM1676648</strain>
        <tissue evidence="7">Polyp</tissue>
    </source>
</reference>
<dbReference type="InterPro" id="IPR002890">
    <property type="entry name" value="MG2"/>
</dbReference>
<dbReference type="AlphaFoldDB" id="A0A9W9Z445"/>
<protein>
    <submittedName>
        <fullName evidence="7">Uncharacterized protein</fullName>
    </submittedName>
</protein>
<proteinExistence type="predicted"/>
<organism evidence="7 8">
    <name type="scientific">Desmophyllum pertusum</name>
    <dbReference type="NCBI Taxonomy" id="174260"/>
    <lineage>
        <taxon>Eukaryota</taxon>
        <taxon>Metazoa</taxon>
        <taxon>Cnidaria</taxon>
        <taxon>Anthozoa</taxon>
        <taxon>Hexacorallia</taxon>
        <taxon>Scleractinia</taxon>
        <taxon>Caryophylliina</taxon>
        <taxon>Caryophylliidae</taxon>
        <taxon>Desmophyllum</taxon>
    </lineage>
</organism>
<evidence type="ECO:0000259" key="6">
    <source>
        <dbReference type="Pfam" id="PF17791"/>
    </source>
</evidence>
<feature type="signal peptide" evidence="4">
    <location>
        <begin position="1"/>
        <end position="23"/>
    </location>
</feature>
<evidence type="ECO:0000256" key="3">
    <source>
        <dbReference type="ARBA" id="ARBA00023180"/>
    </source>
</evidence>
<dbReference type="Pfam" id="PF01835">
    <property type="entry name" value="MG2"/>
    <property type="match status" value="1"/>
</dbReference>
<evidence type="ECO:0000313" key="7">
    <source>
        <dbReference type="EMBL" id="KAJ7374575.1"/>
    </source>
</evidence>
<dbReference type="Gene3D" id="2.60.40.1940">
    <property type="match status" value="1"/>
</dbReference>
<dbReference type="PANTHER" id="PTHR11412">
    <property type="entry name" value="MACROGLOBULIN / COMPLEMENT"/>
    <property type="match status" value="1"/>
</dbReference>
<keyword evidence="3" id="KW-0325">Glycoprotein</keyword>
<dbReference type="Pfam" id="PF17791">
    <property type="entry name" value="MG3"/>
    <property type="match status" value="1"/>
</dbReference>
<sequence>MEQSAAMFVIFLVFCSAISLASGEVNNTYFITAPGVFRPGQPFKLRVALSDAVTGSVNVACGIMGTKQKIMIASQSGTFSKGPTKEITLQIPHGVASTSVQYQLSVNGTGGAKFSEMKYIRFEEKGFTIYIQTDKAIYKPGQNVLMRIFGVNPDLKVYTGNLTVDILDPSGNKMAHWVNLNSQSGVIKREFLLSTQPVEGNWKISVTAAEDQKAEQVIEVKPYVLPKFEVKVNLPAYALEGQKQLLGAVDVKYTYGKGANGRANIQLYFKHLWLGQETLIRQRHSCC</sequence>
<dbReference type="EMBL" id="MU826827">
    <property type="protein sequence ID" value="KAJ7374575.1"/>
    <property type="molecule type" value="Genomic_DNA"/>
</dbReference>
<dbReference type="Gene3D" id="2.60.40.1930">
    <property type="match status" value="1"/>
</dbReference>
<dbReference type="InterPro" id="IPR041555">
    <property type="entry name" value="MG3"/>
</dbReference>
<feature type="chain" id="PRO_5040757354" evidence="4">
    <location>
        <begin position="24"/>
        <end position="287"/>
    </location>
</feature>
<comment type="caution">
    <text evidence="7">The sequence shown here is derived from an EMBL/GenBank/DDBJ whole genome shotgun (WGS) entry which is preliminary data.</text>
</comment>
<dbReference type="GO" id="GO:0004866">
    <property type="term" value="F:endopeptidase inhibitor activity"/>
    <property type="evidence" value="ECO:0007669"/>
    <property type="project" value="InterPro"/>
</dbReference>
<keyword evidence="8" id="KW-1185">Reference proteome</keyword>
<keyword evidence="2" id="KW-0882">Thioester bond</keyword>
<evidence type="ECO:0000256" key="2">
    <source>
        <dbReference type="ARBA" id="ARBA00022966"/>
    </source>
</evidence>
<dbReference type="FunFam" id="2.60.40.1930:FF:000001">
    <property type="entry name" value="CD109 isoform 3"/>
    <property type="match status" value="1"/>
</dbReference>
<evidence type="ECO:0000256" key="4">
    <source>
        <dbReference type="SAM" id="SignalP"/>
    </source>
</evidence>
<name>A0A9W9Z445_9CNID</name>
<dbReference type="Proteomes" id="UP001163046">
    <property type="component" value="Unassembled WGS sequence"/>
</dbReference>
<feature type="domain" description="Macroglobulin" evidence="6">
    <location>
        <begin position="223"/>
        <end position="277"/>
    </location>
</feature>
<dbReference type="PANTHER" id="PTHR11412:SF136">
    <property type="entry name" value="CD109 ANTIGEN"/>
    <property type="match status" value="1"/>
</dbReference>
<evidence type="ECO:0000256" key="1">
    <source>
        <dbReference type="ARBA" id="ARBA00022729"/>
    </source>
</evidence>
<evidence type="ECO:0000313" key="8">
    <source>
        <dbReference type="Proteomes" id="UP001163046"/>
    </source>
</evidence>
<gene>
    <name evidence="7" type="ORF">OS493_004913</name>
</gene>
<accession>A0A9W9Z445</accession>
<evidence type="ECO:0000259" key="5">
    <source>
        <dbReference type="Pfam" id="PF01835"/>
    </source>
</evidence>
<keyword evidence="1 4" id="KW-0732">Signal</keyword>
<dbReference type="Gene3D" id="2.60.40.2950">
    <property type="match status" value="1"/>
</dbReference>
<dbReference type="OrthoDB" id="6156464at2759"/>